<evidence type="ECO:0000313" key="3">
    <source>
        <dbReference type="EMBL" id="CAL1173412.1"/>
    </source>
</evidence>
<dbReference type="Proteomes" id="UP001152797">
    <property type="component" value="Unassembled WGS sequence"/>
</dbReference>
<protein>
    <submittedName>
        <fullName evidence="4">Ketopantoate reductase</fullName>
    </submittedName>
</protein>
<comment type="caution">
    <text evidence="2">The sequence shown here is derived from an EMBL/GenBank/DDBJ whole genome shotgun (WGS) entry which is preliminary data.</text>
</comment>
<feature type="region of interest" description="Disordered" evidence="1">
    <location>
        <begin position="61"/>
        <end position="89"/>
    </location>
</feature>
<dbReference type="EMBL" id="CAMXCT030006786">
    <property type="protein sequence ID" value="CAL4807349.1"/>
    <property type="molecule type" value="Genomic_DNA"/>
</dbReference>
<proteinExistence type="predicted"/>
<gene>
    <name evidence="2" type="ORF">C1SCF055_LOCUS44486</name>
</gene>
<reference evidence="3" key="2">
    <citation type="submission" date="2024-04" db="EMBL/GenBank/DDBJ databases">
        <authorList>
            <person name="Chen Y."/>
            <person name="Shah S."/>
            <person name="Dougan E. K."/>
            <person name="Thang M."/>
            <person name="Chan C."/>
        </authorList>
    </citation>
    <scope>NUCLEOTIDE SEQUENCE [LARGE SCALE GENOMIC DNA]</scope>
</reference>
<name>A0A9P1GS53_9DINO</name>
<evidence type="ECO:0000313" key="4">
    <source>
        <dbReference type="EMBL" id="CAL4807349.1"/>
    </source>
</evidence>
<organism evidence="2">
    <name type="scientific">Cladocopium goreaui</name>
    <dbReference type="NCBI Taxonomy" id="2562237"/>
    <lineage>
        <taxon>Eukaryota</taxon>
        <taxon>Sar</taxon>
        <taxon>Alveolata</taxon>
        <taxon>Dinophyceae</taxon>
        <taxon>Suessiales</taxon>
        <taxon>Symbiodiniaceae</taxon>
        <taxon>Cladocopium</taxon>
    </lineage>
</organism>
<feature type="region of interest" description="Disordered" evidence="1">
    <location>
        <begin position="109"/>
        <end position="187"/>
    </location>
</feature>
<dbReference type="OrthoDB" id="10576248at2759"/>
<dbReference type="AlphaFoldDB" id="A0A9P1GS53"/>
<feature type="compositionally biased region" description="Low complexity" evidence="1">
    <location>
        <begin position="161"/>
        <end position="172"/>
    </location>
</feature>
<feature type="region of interest" description="Disordered" evidence="1">
    <location>
        <begin position="1"/>
        <end position="25"/>
    </location>
</feature>
<evidence type="ECO:0000313" key="2">
    <source>
        <dbReference type="EMBL" id="CAI4020037.1"/>
    </source>
</evidence>
<reference evidence="2" key="1">
    <citation type="submission" date="2022-10" db="EMBL/GenBank/DDBJ databases">
        <authorList>
            <person name="Chen Y."/>
            <person name="Dougan E. K."/>
            <person name="Chan C."/>
            <person name="Rhodes N."/>
            <person name="Thang M."/>
        </authorList>
    </citation>
    <scope>NUCLEOTIDE SEQUENCE</scope>
</reference>
<keyword evidence="5" id="KW-1185">Reference proteome</keyword>
<accession>A0A9P1GS53</accession>
<evidence type="ECO:0000313" key="5">
    <source>
        <dbReference type="Proteomes" id="UP001152797"/>
    </source>
</evidence>
<dbReference type="EMBL" id="CAMXCT020006786">
    <property type="protein sequence ID" value="CAL1173412.1"/>
    <property type="molecule type" value="Genomic_DNA"/>
</dbReference>
<feature type="compositionally biased region" description="Polar residues" evidence="1">
    <location>
        <begin position="148"/>
        <end position="160"/>
    </location>
</feature>
<evidence type="ECO:0000256" key="1">
    <source>
        <dbReference type="SAM" id="MobiDB-lite"/>
    </source>
</evidence>
<sequence length="288" mass="32009">METTETESWARFRPAKQAKPPSGPRYYRHWGPNFRDKPAVGIGHFALWRNRFLEGPPKTAVEFRKKNKKPIRPSTAREDIPRIPTPPLPGVAEDWTDFALVDHEAERLEALETPVQRRPTPPPETPRTPKAQVTQAAQARHAEAAEGGSTNQNLQKAQKVQSQRRSLSQRQRPAMGNDMGRKHDKLGRVQGGIVPVATSEPPSFGYGIPAVLKPLPPCAVATYAVEAADISSEERFRSTYTDQFRDIPLAAATFQAPDYLPMRFVPAANRHVKDIALNVLGAHVARKG</sequence>
<dbReference type="EMBL" id="CAMXCT010006786">
    <property type="protein sequence ID" value="CAI4020037.1"/>
    <property type="molecule type" value="Genomic_DNA"/>
</dbReference>